<dbReference type="Gene3D" id="1.10.357.10">
    <property type="entry name" value="Tetracycline Repressor, domain 2"/>
    <property type="match status" value="1"/>
</dbReference>
<dbReference type="EMBL" id="ACBX02000035">
    <property type="protein sequence ID" value="EFB34564.1"/>
    <property type="molecule type" value="Genomic_DNA"/>
</dbReference>
<dbReference type="SUPFAM" id="SSF48498">
    <property type="entry name" value="Tetracyclin repressor-like, C-terminal domain"/>
    <property type="match status" value="1"/>
</dbReference>
<dbReference type="PROSITE" id="PS50977">
    <property type="entry name" value="HTH_TETR_2"/>
    <property type="match status" value="1"/>
</dbReference>
<feature type="DNA-binding region" description="H-T-H motif" evidence="2">
    <location>
        <begin position="69"/>
        <end position="88"/>
    </location>
</feature>
<evidence type="ECO:0000256" key="1">
    <source>
        <dbReference type="ARBA" id="ARBA00023125"/>
    </source>
</evidence>
<evidence type="ECO:0000313" key="4">
    <source>
        <dbReference type="EMBL" id="EFB34564.1"/>
    </source>
</evidence>
<dbReference type="Proteomes" id="UP000004477">
    <property type="component" value="Unassembled WGS sequence"/>
</dbReference>
<dbReference type="GO" id="GO:0003677">
    <property type="term" value="F:DNA binding"/>
    <property type="evidence" value="ECO:0007669"/>
    <property type="project" value="UniProtKB-UniRule"/>
</dbReference>
<keyword evidence="1 2" id="KW-0238">DNA-binding</keyword>
<keyword evidence="5" id="KW-1185">Reference proteome</keyword>
<dbReference type="PANTHER" id="PTHR30328:SF54">
    <property type="entry name" value="HTH-TYPE TRANSCRIPTIONAL REPRESSOR SCO4008"/>
    <property type="match status" value="1"/>
</dbReference>
<name>D1PFJ1_9BACT</name>
<dbReference type="Pfam" id="PF00440">
    <property type="entry name" value="TetR_N"/>
    <property type="match status" value="1"/>
</dbReference>
<dbReference type="STRING" id="537011.PREVCOP_05999"/>
<evidence type="ECO:0000313" key="5">
    <source>
        <dbReference type="Proteomes" id="UP000004477"/>
    </source>
</evidence>
<dbReference type="SUPFAM" id="SSF46689">
    <property type="entry name" value="Homeodomain-like"/>
    <property type="match status" value="1"/>
</dbReference>
<protein>
    <submittedName>
        <fullName evidence="4">Transcriptional regulator, TetR family</fullName>
    </submittedName>
</protein>
<dbReference type="Gene3D" id="1.10.10.60">
    <property type="entry name" value="Homeodomain-like"/>
    <property type="match status" value="1"/>
</dbReference>
<accession>D1PFJ1</accession>
<dbReference type="PANTHER" id="PTHR30328">
    <property type="entry name" value="TRANSCRIPTIONAL REPRESSOR"/>
    <property type="match status" value="1"/>
</dbReference>
<dbReference type="AlphaFoldDB" id="D1PFJ1"/>
<dbReference type="InterPro" id="IPR009057">
    <property type="entry name" value="Homeodomain-like_sf"/>
</dbReference>
<dbReference type="HOGENOM" id="CLU_069356_30_0_10"/>
<dbReference type="InterPro" id="IPR050109">
    <property type="entry name" value="HTH-type_TetR-like_transc_reg"/>
</dbReference>
<reference evidence="4" key="1">
    <citation type="submission" date="2009-11" db="EMBL/GenBank/DDBJ databases">
        <authorList>
            <person name="Weinstock G."/>
            <person name="Sodergren E."/>
            <person name="Clifton S."/>
            <person name="Fulton L."/>
            <person name="Fulton B."/>
            <person name="Courtney L."/>
            <person name="Fronick C."/>
            <person name="Harrison M."/>
            <person name="Strong C."/>
            <person name="Farmer C."/>
            <person name="Delahaunty K."/>
            <person name="Markovic C."/>
            <person name="Hall O."/>
            <person name="Minx P."/>
            <person name="Tomlinson C."/>
            <person name="Mitreva M."/>
            <person name="Nelson J."/>
            <person name="Hou S."/>
            <person name="Wollam A."/>
            <person name="Pepin K.H."/>
            <person name="Johnson M."/>
            <person name="Bhonagiri V."/>
            <person name="Nash W.E."/>
            <person name="Warren W."/>
            <person name="Chinwalla A."/>
            <person name="Mardis E.R."/>
            <person name="Wilson R.K."/>
        </authorList>
    </citation>
    <scope>NUCLEOTIDE SEQUENCE [LARGE SCALE GENOMIC DNA]</scope>
    <source>
        <strain evidence="4">DSM 18205</strain>
    </source>
</reference>
<evidence type="ECO:0000259" key="3">
    <source>
        <dbReference type="PROSITE" id="PS50977"/>
    </source>
</evidence>
<dbReference type="InterPro" id="IPR001647">
    <property type="entry name" value="HTH_TetR"/>
</dbReference>
<evidence type="ECO:0000256" key="2">
    <source>
        <dbReference type="PROSITE-ProRule" id="PRU00335"/>
    </source>
</evidence>
<dbReference type="InterPro" id="IPR036271">
    <property type="entry name" value="Tet_transcr_reg_TetR-rel_C_sf"/>
</dbReference>
<sequence>MARNLKVCAKVQKNLVKKNGFLIFFVSLHKNSLQTSKMAEINQYRQELKDRIISYAMPEFYKRGVKAVKMDEISQGLHVSKRTVYEIFGDKEELLLAGMKRQLEENRSKLENFAKIQAKNVIDIISYVYKLQMERNGKVGVLFYEEVHKMPRVVKFFQENHAHEREESVRFFEAGVKEGLFRNDVDFKVVMDIGHVMMEEIMHHQLYRVHSMQEIYDNYILCLIRGFCTERGLEQLDRALKG</sequence>
<organism evidence="4 5">
    <name type="scientific">Segatella copri DSM 18205</name>
    <dbReference type="NCBI Taxonomy" id="537011"/>
    <lineage>
        <taxon>Bacteria</taxon>
        <taxon>Pseudomonadati</taxon>
        <taxon>Bacteroidota</taxon>
        <taxon>Bacteroidia</taxon>
        <taxon>Bacteroidales</taxon>
        <taxon>Prevotellaceae</taxon>
        <taxon>Segatella</taxon>
    </lineage>
</organism>
<feature type="domain" description="HTH tetR-type" evidence="3">
    <location>
        <begin position="46"/>
        <end position="106"/>
    </location>
</feature>
<gene>
    <name evidence="4" type="ORF">PREVCOP_05999</name>
</gene>
<comment type="caution">
    <text evidence="4">The sequence shown here is derived from an EMBL/GenBank/DDBJ whole genome shotgun (WGS) entry which is preliminary data.</text>
</comment>
<proteinExistence type="predicted"/>
<dbReference type="PaxDb" id="537011-PREVCOP_05999"/>